<dbReference type="Pfam" id="PF00149">
    <property type="entry name" value="Metallophos"/>
    <property type="match status" value="1"/>
</dbReference>
<dbReference type="RefSeq" id="WP_378576783.1">
    <property type="nucleotide sequence ID" value="NZ_JBHSFQ010000020.1"/>
</dbReference>
<evidence type="ECO:0000313" key="3">
    <source>
        <dbReference type="Proteomes" id="UP001595923"/>
    </source>
</evidence>
<feature type="domain" description="Calcineurin-like phosphoesterase" evidence="1">
    <location>
        <begin position="51"/>
        <end position="238"/>
    </location>
</feature>
<accession>A0ABV9E0C1</accession>
<dbReference type="InterPro" id="IPR004843">
    <property type="entry name" value="Calcineurin-like_PHP"/>
</dbReference>
<reference evidence="3" key="1">
    <citation type="journal article" date="2019" name="Int. J. Syst. Evol. Microbiol.">
        <title>The Global Catalogue of Microorganisms (GCM) 10K type strain sequencing project: providing services to taxonomists for standard genome sequencing and annotation.</title>
        <authorList>
            <consortium name="The Broad Institute Genomics Platform"/>
            <consortium name="The Broad Institute Genome Sequencing Center for Infectious Disease"/>
            <person name="Wu L."/>
            <person name="Ma J."/>
        </authorList>
    </citation>
    <scope>NUCLEOTIDE SEQUENCE [LARGE SCALE GENOMIC DNA]</scope>
    <source>
        <strain evidence="3">XZYJ18</strain>
    </source>
</reference>
<sequence>MGRALRTVGRAAMVTGAIGVAGLGYASVIERNWFRLRRYEIPLLPAGSRRLRVLHLSDAHLTPGRRMLIDWIRGLDAYEPDLVVNTGDSLAHADSVGPFIDALGPLLDRPGAFVYGSNDLYSPQFKNPARYLWRSSKSDYKKRTVPDLPWRTLGAAMTGAGWLDLNNRTGSLKAGTLDVAAAGVHDSHIRLDRYDAIAGPADPTADLRLGVMHSPEPANLDRFAADGYQLLLAGHTHGGQICMPFYGTLVTNCGIDRRRAWGLSRYEGAWLHVSGGLGTSPYAPVRFCCRPEASLIDLVAADTVAGTTAAGHG</sequence>
<evidence type="ECO:0000313" key="2">
    <source>
        <dbReference type="EMBL" id="MFC4564024.1"/>
    </source>
</evidence>
<name>A0ABV9E0C1_9ACTN</name>
<dbReference type="InterPro" id="IPR029052">
    <property type="entry name" value="Metallo-depent_PP-like"/>
</dbReference>
<dbReference type="Gene3D" id="3.60.21.10">
    <property type="match status" value="1"/>
</dbReference>
<dbReference type="SUPFAM" id="SSF56300">
    <property type="entry name" value="Metallo-dependent phosphatases"/>
    <property type="match status" value="1"/>
</dbReference>
<dbReference type="PANTHER" id="PTHR31302">
    <property type="entry name" value="TRANSMEMBRANE PROTEIN WITH METALLOPHOSPHOESTERASE DOMAIN-RELATED"/>
    <property type="match status" value="1"/>
</dbReference>
<organism evidence="2 3">
    <name type="scientific">Nocardiopsis mangrovi</name>
    <dbReference type="NCBI Taxonomy" id="1179818"/>
    <lineage>
        <taxon>Bacteria</taxon>
        <taxon>Bacillati</taxon>
        <taxon>Actinomycetota</taxon>
        <taxon>Actinomycetes</taxon>
        <taxon>Streptosporangiales</taxon>
        <taxon>Nocardiopsidaceae</taxon>
        <taxon>Nocardiopsis</taxon>
    </lineage>
</organism>
<keyword evidence="3" id="KW-1185">Reference proteome</keyword>
<dbReference type="Proteomes" id="UP001595923">
    <property type="component" value="Unassembled WGS sequence"/>
</dbReference>
<dbReference type="PANTHER" id="PTHR31302:SF20">
    <property type="entry name" value="CONSERVED PROTEIN"/>
    <property type="match status" value="1"/>
</dbReference>
<gene>
    <name evidence="2" type="ORF">ACFO4E_19350</name>
</gene>
<evidence type="ECO:0000259" key="1">
    <source>
        <dbReference type="Pfam" id="PF00149"/>
    </source>
</evidence>
<proteinExistence type="predicted"/>
<dbReference type="EMBL" id="JBHSFQ010000020">
    <property type="protein sequence ID" value="MFC4564024.1"/>
    <property type="molecule type" value="Genomic_DNA"/>
</dbReference>
<comment type="caution">
    <text evidence="2">The sequence shown here is derived from an EMBL/GenBank/DDBJ whole genome shotgun (WGS) entry which is preliminary data.</text>
</comment>
<dbReference type="InterPro" id="IPR051158">
    <property type="entry name" value="Metallophosphoesterase_sf"/>
</dbReference>
<protein>
    <submittedName>
        <fullName evidence="2">Metallophosphoesterase</fullName>
    </submittedName>
</protein>